<dbReference type="AlphaFoldDB" id="A0A7X2NJC1"/>
<dbReference type="EMBL" id="VUMD01000003">
    <property type="protein sequence ID" value="MSS35972.1"/>
    <property type="molecule type" value="Genomic_DNA"/>
</dbReference>
<comment type="caution">
    <text evidence="1">The sequence shown here is derived from an EMBL/GenBank/DDBJ whole genome shotgun (WGS) entry which is preliminary data.</text>
</comment>
<sequence>MTDKEVSRYLKLVERRLYILNHSGIDWKPEYGPDLAIIDQELAELRKAVEAEHNRRKEC</sequence>
<organism evidence="1 2">
    <name type="scientific">Clostridium porci</name>
    <dbReference type="NCBI Taxonomy" id="2605778"/>
    <lineage>
        <taxon>Bacteria</taxon>
        <taxon>Bacillati</taxon>
        <taxon>Bacillota</taxon>
        <taxon>Clostridia</taxon>
        <taxon>Eubacteriales</taxon>
        <taxon>Clostridiaceae</taxon>
        <taxon>Clostridium</taxon>
    </lineage>
</organism>
<dbReference type="Proteomes" id="UP000429958">
    <property type="component" value="Unassembled WGS sequence"/>
</dbReference>
<dbReference type="RefSeq" id="WP_154471362.1">
    <property type="nucleotide sequence ID" value="NZ_VUMD01000003.1"/>
</dbReference>
<accession>A0A7X2NJC1</accession>
<gene>
    <name evidence="1" type="ORF">FYJ39_05085</name>
</gene>
<proteinExistence type="predicted"/>
<protein>
    <submittedName>
        <fullName evidence="1">Uncharacterized protein</fullName>
    </submittedName>
</protein>
<evidence type="ECO:0000313" key="1">
    <source>
        <dbReference type="EMBL" id="MSS35972.1"/>
    </source>
</evidence>
<name>A0A7X2NJC1_9CLOT</name>
<evidence type="ECO:0000313" key="2">
    <source>
        <dbReference type="Proteomes" id="UP000429958"/>
    </source>
</evidence>
<keyword evidence="2" id="KW-1185">Reference proteome</keyword>
<reference evidence="1 2" key="1">
    <citation type="submission" date="2019-08" db="EMBL/GenBank/DDBJ databases">
        <title>In-depth cultivation of the pig gut microbiome towards novel bacterial diversity and tailored functional studies.</title>
        <authorList>
            <person name="Wylensek D."/>
            <person name="Hitch T.C.A."/>
            <person name="Clavel T."/>
        </authorList>
    </citation>
    <scope>NUCLEOTIDE SEQUENCE [LARGE SCALE GENOMIC DNA]</scope>
    <source>
        <strain evidence="1 2">WCA-389-WT-23D1</strain>
    </source>
</reference>